<dbReference type="AlphaFoldDB" id="A0AAJ8LPS7"/>
<dbReference type="Proteomes" id="UP000322225">
    <property type="component" value="Chromosome 14"/>
</dbReference>
<dbReference type="Pfam" id="PF11272">
    <property type="entry name" value="DUF3072"/>
    <property type="match status" value="1"/>
</dbReference>
<feature type="compositionally biased region" description="Basic and acidic residues" evidence="1">
    <location>
        <begin position="277"/>
        <end position="286"/>
    </location>
</feature>
<sequence>MILFRTLTQIAFPPFLFSFSSFIYSLVYSSDCITFIDNLSTRTEHLPSSSHFEMSSDPNTTAADGSVLPPLPADHLSHPEQWATGADPATSKQKGFIKVLEGQHPESVPEEGLNVEGMGKSEASEVIEKLKSGQKLDGQEDEILNKPTDAESAPAQKDEDQEGGKKVGEKRKVENVEDLIDTTITTKDKKTASDAKTSNATSTTTANSKTKKSAGDDDSAAQPEEEEDNDDAKDLKKTKQTTLDDTFGDSSSGEKKSTATSSTSTKKDDTTSAGTDRASKKPRLDESSETTTSTTAQTSSSSAPAANNGADDTIPGDSEHLDHPENWTTGDEPATDKQKGYLKVLEKQKGVELSADSGLGKSEASEKIEELKGL</sequence>
<reference evidence="2" key="2">
    <citation type="submission" date="2024-01" db="EMBL/GenBank/DDBJ databases">
        <title>Comparative genomics of Cryptococcus and Kwoniella reveals pathogenesis evolution and contrasting modes of karyotype evolution via chromosome fusion or intercentromeric recombination.</title>
        <authorList>
            <person name="Coelho M.A."/>
            <person name="David-Palma M."/>
            <person name="Shea T."/>
            <person name="Bowers K."/>
            <person name="McGinley-Smith S."/>
            <person name="Mohammad A.W."/>
            <person name="Gnirke A."/>
            <person name="Yurkov A.M."/>
            <person name="Nowrousian M."/>
            <person name="Sun S."/>
            <person name="Cuomo C.A."/>
            <person name="Heitman J."/>
        </authorList>
    </citation>
    <scope>NUCLEOTIDE SEQUENCE</scope>
    <source>
        <strain evidence="2">CBS 12478</strain>
    </source>
</reference>
<feature type="compositionally biased region" description="Basic and acidic residues" evidence="1">
    <location>
        <begin position="363"/>
        <end position="374"/>
    </location>
</feature>
<dbReference type="EMBL" id="CP144064">
    <property type="protein sequence ID" value="WWD22683.1"/>
    <property type="molecule type" value="Genomic_DNA"/>
</dbReference>
<feature type="region of interest" description="Disordered" evidence="1">
    <location>
        <begin position="102"/>
        <end position="374"/>
    </location>
</feature>
<accession>A0AAJ8LPS7</accession>
<dbReference type="InterPro" id="IPR021425">
    <property type="entry name" value="DUF3072"/>
</dbReference>
<feature type="compositionally biased region" description="Low complexity" evidence="1">
    <location>
        <begin position="289"/>
        <end position="306"/>
    </location>
</feature>
<dbReference type="GeneID" id="43587759"/>
<feature type="region of interest" description="Disordered" evidence="1">
    <location>
        <begin position="46"/>
        <end position="88"/>
    </location>
</feature>
<reference evidence="2" key="1">
    <citation type="submission" date="2017-08" db="EMBL/GenBank/DDBJ databases">
        <authorList>
            <person name="Cuomo C."/>
            <person name="Billmyre B."/>
            <person name="Heitman J."/>
        </authorList>
    </citation>
    <scope>NUCLEOTIDE SEQUENCE</scope>
    <source>
        <strain evidence="2">CBS 12478</strain>
    </source>
</reference>
<dbReference type="RefSeq" id="XP_031862046.2">
    <property type="nucleotide sequence ID" value="XM_032003633.2"/>
</dbReference>
<keyword evidence="3" id="KW-1185">Reference proteome</keyword>
<protein>
    <submittedName>
        <fullName evidence="2">Uncharacterized protein</fullName>
    </submittedName>
</protein>
<feature type="compositionally biased region" description="Basic and acidic residues" evidence="1">
    <location>
        <begin position="122"/>
        <end position="131"/>
    </location>
</feature>
<organism evidence="2 3">
    <name type="scientific">Kwoniella shandongensis</name>
    <dbReference type="NCBI Taxonomy" id="1734106"/>
    <lineage>
        <taxon>Eukaryota</taxon>
        <taxon>Fungi</taxon>
        <taxon>Dikarya</taxon>
        <taxon>Basidiomycota</taxon>
        <taxon>Agaricomycotina</taxon>
        <taxon>Tremellomycetes</taxon>
        <taxon>Tremellales</taxon>
        <taxon>Cryptococcaceae</taxon>
        <taxon>Kwoniella</taxon>
    </lineage>
</organism>
<gene>
    <name evidence="2" type="ORF">CI109_107176</name>
</gene>
<feature type="compositionally biased region" description="Acidic residues" evidence="1">
    <location>
        <begin position="216"/>
        <end position="231"/>
    </location>
</feature>
<feature type="compositionally biased region" description="Polar residues" evidence="1">
    <location>
        <begin position="46"/>
        <end position="63"/>
    </location>
</feature>
<name>A0AAJ8LPS7_9TREE</name>
<feature type="compositionally biased region" description="Basic and acidic residues" evidence="1">
    <location>
        <begin position="156"/>
        <end position="175"/>
    </location>
</feature>
<proteinExistence type="predicted"/>
<feature type="compositionally biased region" description="Basic and acidic residues" evidence="1">
    <location>
        <begin position="334"/>
        <end position="350"/>
    </location>
</feature>
<evidence type="ECO:0000313" key="3">
    <source>
        <dbReference type="Proteomes" id="UP000322225"/>
    </source>
</evidence>
<feature type="compositionally biased region" description="Low complexity" evidence="1">
    <location>
        <begin position="194"/>
        <end position="208"/>
    </location>
</feature>
<evidence type="ECO:0000256" key="1">
    <source>
        <dbReference type="SAM" id="MobiDB-lite"/>
    </source>
</evidence>
<dbReference type="KEGG" id="ksn:43587759"/>
<evidence type="ECO:0000313" key="2">
    <source>
        <dbReference type="EMBL" id="WWD22683.1"/>
    </source>
</evidence>